<dbReference type="AlphaFoldDB" id="A0A840AEM6"/>
<evidence type="ECO:0000313" key="1">
    <source>
        <dbReference type="EMBL" id="MBB3900089.1"/>
    </source>
</evidence>
<organism evidence="1 2">
    <name type="scientific">Roseococcus suduntuyensis</name>
    <dbReference type="NCBI Taxonomy" id="455361"/>
    <lineage>
        <taxon>Bacteria</taxon>
        <taxon>Pseudomonadati</taxon>
        <taxon>Pseudomonadota</taxon>
        <taxon>Alphaproteobacteria</taxon>
        <taxon>Acetobacterales</taxon>
        <taxon>Roseomonadaceae</taxon>
        <taxon>Roseococcus</taxon>
    </lineage>
</organism>
<dbReference type="RefSeq" id="WP_184386323.1">
    <property type="nucleotide sequence ID" value="NZ_JACIDJ010000008.1"/>
</dbReference>
<protein>
    <submittedName>
        <fullName evidence="1">Uncharacterized protein</fullName>
    </submittedName>
</protein>
<accession>A0A840AEM6</accession>
<reference evidence="1 2" key="1">
    <citation type="submission" date="2020-08" db="EMBL/GenBank/DDBJ databases">
        <title>Genomic Encyclopedia of Type Strains, Phase IV (KMG-IV): sequencing the most valuable type-strain genomes for metagenomic binning, comparative biology and taxonomic classification.</title>
        <authorList>
            <person name="Goeker M."/>
        </authorList>
    </citation>
    <scope>NUCLEOTIDE SEQUENCE [LARGE SCALE GENOMIC DNA]</scope>
    <source>
        <strain evidence="1 2">DSM 19979</strain>
    </source>
</reference>
<evidence type="ECO:0000313" key="2">
    <source>
        <dbReference type="Proteomes" id="UP000553193"/>
    </source>
</evidence>
<dbReference type="EMBL" id="JACIDJ010000008">
    <property type="protein sequence ID" value="MBB3900089.1"/>
    <property type="molecule type" value="Genomic_DNA"/>
</dbReference>
<name>A0A840AEM6_9PROT</name>
<sequence>MTTADIFLRDHAVEVVGSGVSLGPTTGKPTMVFDLTGGDLFLGGNAADAAIALRRADGTTALHLTTHAREPAPASARISLDAATGKVALGGSGAHGVLHVRDNRGNPRIAMGALAGQREEDTTIAMDGLLGAITLGGKAIDGDLYLRNGADTVTVHISGGVDFHTRPRADVAIQVDGHTGSVTCRRVVVSRDGVLHDLLAKIEALEAEVAALKQAGR</sequence>
<proteinExistence type="predicted"/>
<gene>
    <name evidence="1" type="ORF">GGQ83_003559</name>
</gene>
<comment type="caution">
    <text evidence="1">The sequence shown here is derived from an EMBL/GenBank/DDBJ whole genome shotgun (WGS) entry which is preliminary data.</text>
</comment>
<keyword evidence="2" id="KW-1185">Reference proteome</keyword>
<dbReference type="Proteomes" id="UP000553193">
    <property type="component" value="Unassembled WGS sequence"/>
</dbReference>